<organism evidence="4 5">
    <name type="scientific">Desulfolutivibrio sulfodismutans</name>
    <dbReference type="NCBI Taxonomy" id="63561"/>
    <lineage>
        <taxon>Bacteria</taxon>
        <taxon>Pseudomonadati</taxon>
        <taxon>Thermodesulfobacteriota</taxon>
        <taxon>Desulfovibrionia</taxon>
        <taxon>Desulfovibrionales</taxon>
        <taxon>Desulfovibrionaceae</taxon>
        <taxon>Desulfolutivibrio</taxon>
    </lineage>
</organism>
<dbReference type="SUPFAM" id="SSF56801">
    <property type="entry name" value="Acetyl-CoA synthetase-like"/>
    <property type="match status" value="1"/>
</dbReference>
<dbReference type="Pfam" id="PF13193">
    <property type="entry name" value="AMP-binding_C"/>
    <property type="match status" value="1"/>
</dbReference>
<comment type="caution">
    <text evidence="4">The sequence shown here is derived from an EMBL/GenBank/DDBJ whole genome shotgun (WGS) entry which is preliminary data.</text>
</comment>
<feature type="region of interest" description="Disordered" evidence="1">
    <location>
        <begin position="556"/>
        <end position="578"/>
    </location>
</feature>
<sequence>MPTTPDHAADAYAFPPLSLEGLDAPLFSHLDRAAAEHPKRTAILFHNARVSYAKLLRLAETGAAALRRAGLKNGDRVAVMLPNSPQAIITYFAVLKAGGVCVMVNPLYMDFELRHQLADSGAKMLVILDLLWAKHRALVRELGLSRVFVTRLSDGLRFPLNLLFYLKMRREGKRPPIGVDNHTIFPWRALFAGKARASATDIDPGVDLAVLQYTGGTTGQAKGAMLTHRNLMANVRQCHTVLREVGITSEVFLGLLPYFHVYGLTVCVNFAVACAATMVPLARFIPAQTIKIIAKTRPTIFPGAPAVYAALLRQKDAARETLGSIRYCVSGSAPMSGELYERFTAATGAKILEGYGLTEASPITHVNPLEARRKSGSIGLPFPGTEARIVDMETGTMELATGEQGELAVRGPQVMAGYWNRPEDTAQVLRDGWLLTGDVAIRDDEGYYFLLDRKKDLILCGGFNVYPREIEEALMHHPAVKEACAVGVSHPSRGEAVKIYVVAEPEHNPSKAELLAYLRERLAGYKVPKYMEFRDELPRTAVGKLLRRVLRDEGCARASGNSGADGDGKIPDGGGQPA</sequence>
<accession>A0A7K3NG42</accession>
<dbReference type="Gene3D" id="3.40.50.12780">
    <property type="entry name" value="N-terminal domain of ligase-like"/>
    <property type="match status" value="1"/>
</dbReference>
<evidence type="ECO:0000313" key="4">
    <source>
        <dbReference type="EMBL" id="NDY55138.1"/>
    </source>
</evidence>
<protein>
    <submittedName>
        <fullName evidence="4">Long-chain fatty acid--CoA ligase</fullName>
    </submittedName>
</protein>
<evidence type="ECO:0000259" key="3">
    <source>
        <dbReference type="Pfam" id="PF13193"/>
    </source>
</evidence>
<reference evidence="4 5" key="1">
    <citation type="submission" date="2020-02" db="EMBL/GenBank/DDBJ databases">
        <title>Comparative genomics of sulfur disproportionating microorganisms.</title>
        <authorList>
            <person name="Ward L.M."/>
            <person name="Bertran E."/>
            <person name="Johnston D.T."/>
        </authorList>
    </citation>
    <scope>NUCLEOTIDE SEQUENCE [LARGE SCALE GENOMIC DNA]</scope>
    <source>
        <strain evidence="4 5">DSM 3696</strain>
    </source>
</reference>
<dbReference type="InterPro" id="IPR025110">
    <property type="entry name" value="AMP-bd_C"/>
</dbReference>
<keyword evidence="5" id="KW-1185">Reference proteome</keyword>
<dbReference type="RefSeq" id="WP_163300197.1">
    <property type="nucleotide sequence ID" value="NZ_JAAGRQ010000001.1"/>
</dbReference>
<dbReference type="InterPro" id="IPR020845">
    <property type="entry name" value="AMP-binding_CS"/>
</dbReference>
<gene>
    <name evidence="4" type="ORF">G3N56_00060</name>
</gene>
<dbReference type="PANTHER" id="PTHR43767">
    <property type="entry name" value="LONG-CHAIN-FATTY-ACID--COA LIGASE"/>
    <property type="match status" value="1"/>
</dbReference>
<dbReference type="AlphaFoldDB" id="A0A7K3NG42"/>
<dbReference type="EMBL" id="JAAGRQ010000001">
    <property type="protein sequence ID" value="NDY55138.1"/>
    <property type="molecule type" value="Genomic_DNA"/>
</dbReference>
<dbReference type="GO" id="GO:0016877">
    <property type="term" value="F:ligase activity, forming carbon-sulfur bonds"/>
    <property type="evidence" value="ECO:0007669"/>
    <property type="project" value="UniProtKB-ARBA"/>
</dbReference>
<dbReference type="InterPro" id="IPR050237">
    <property type="entry name" value="ATP-dep_AMP-bd_enzyme"/>
</dbReference>
<dbReference type="InterPro" id="IPR042099">
    <property type="entry name" value="ANL_N_sf"/>
</dbReference>
<feature type="domain" description="AMP-dependent synthetase/ligase" evidence="2">
    <location>
        <begin position="30"/>
        <end position="419"/>
    </location>
</feature>
<evidence type="ECO:0000256" key="1">
    <source>
        <dbReference type="SAM" id="MobiDB-lite"/>
    </source>
</evidence>
<dbReference type="PANTHER" id="PTHR43767:SF9">
    <property type="entry name" value="LONG-CHAIN-FATTY-ACID--COA LIGASE"/>
    <property type="match status" value="1"/>
</dbReference>
<keyword evidence="4" id="KW-0436">Ligase</keyword>
<dbReference type="InterPro" id="IPR000873">
    <property type="entry name" value="AMP-dep_synth/lig_dom"/>
</dbReference>
<evidence type="ECO:0000313" key="5">
    <source>
        <dbReference type="Proteomes" id="UP000469724"/>
    </source>
</evidence>
<dbReference type="Pfam" id="PF00501">
    <property type="entry name" value="AMP-binding"/>
    <property type="match status" value="1"/>
</dbReference>
<dbReference type="CDD" id="cd05936">
    <property type="entry name" value="FC-FACS_FadD_like"/>
    <property type="match status" value="1"/>
</dbReference>
<dbReference type="InterPro" id="IPR045851">
    <property type="entry name" value="AMP-bd_C_sf"/>
</dbReference>
<proteinExistence type="predicted"/>
<dbReference type="Gene3D" id="3.30.300.30">
    <property type="match status" value="1"/>
</dbReference>
<name>A0A7K3NG42_9BACT</name>
<dbReference type="PROSITE" id="PS00455">
    <property type="entry name" value="AMP_BINDING"/>
    <property type="match status" value="1"/>
</dbReference>
<feature type="domain" description="AMP-binding enzyme C-terminal" evidence="3">
    <location>
        <begin position="469"/>
        <end position="544"/>
    </location>
</feature>
<evidence type="ECO:0000259" key="2">
    <source>
        <dbReference type="Pfam" id="PF00501"/>
    </source>
</evidence>
<dbReference type="Proteomes" id="UP000469724">
    <property type="component" value="Unassembled WGS sequence"/>
</dbReference>